<dbReference type="InterPro" id="IPR039421">
    <property type="entry name" value="Type_1_exporter"/>
</dbReference>
<keyword evidence="12" id="KW-1185">Reference proteome</keyword>
<gene>
    <name evidence="11" type="ORF">NBG84_15160</name>
</gene>
<feature type="region of interest" description="Disordered" evidence="7">
    <location>
        <begin position="343"/>
        <end position="366"/>
    </location>
</feature>
<dbReference type="PANTHER" id="PTHR43394">
    <property type="entry name" value="ATP-DEPENDENT PERMEASE MDL1, MITOCHONDRIAL"/>
    <property type="match status" value="1"/>
</dbReference>
<dbReference type="Gene3D" id="3.40.50.300">
    <property type="entry name" value="P-loop containing nucleotide triphosphate hydrolases"/>
    <property type="match status" value="1"/>
</dbReference>
<keyword evidence="6 8" id="KW-0472">Membrane</keyword>
<feature type="transmembrane region" description="Helical" evidence="8">
    <location>
        <begin position="156"/>
        <end position="175"/>
    </location>
</feature>
<evidence type="ECO:0000256" key="8">
    <source>
        <dbReference type="SAM" id="Phobius"/>
    </source>
</evidence>
<dbReference type="Pfam" id="PF00005">
    <property type="entry name" value="ABC_tran"/>
    <property type="match status" value="1"/>
</dbReference>
<dbReference type="RefSeq" id="WP_250919954.1">
    <property type="nucleotide sequence ID" value="NZ_JAMQAW010000011.1"/>
</dbReference>
<dbReference type="InterPro" id="IPR003593">
    <property type="entry name" value="AAA+_ATPase"/>
</dbReference>
<feature type="transmembrane region" description="Helical" evidence="8">
    <location>
        <begin position="36"/>
        <end position="58"/>
    </location>
</feature>
<feature type="domain" description="ABC transmembrane type-1" evidence="10">
    <location>
        <begin position="39"/>
        <end position="324"/>
    </location>
</feature>
<organism evidence="11 12">
    <name type="scientific">Streptomyces albipurpureus</name>
    <dbReference type="NCBI Taxonomy" id="2897419"/>
    <lineage>
        <taxon>Bacteria</taxon>
        <taxon>Bacillati</taxon>
        <taxon>Actinomycetota</taxon>
        <taxon>Actinomycetes</taxon>
        <taxon>Kitasatosporales</taxon>
        <taxon>Streptomycetaceae</taxon>
        <taxon>Streptomyces</taxon>
    </lineage>
</organism>
<dbReference type="Gene3D" id="1.20.1560.10">
    <property type="entry name" value="ABC transporter type 1, transmembrane domain"/>
    <property type="match status" value="1"/>
</dbReference>
<comment type="caution">
    <text evidence="11">The sequence shown here is derived from an EMBL/GenBank/DDBJ whole genome shotgun (WGS) entry which is preliminary data.</text>
</comment>
<evidence type="ECO:0000256" key="2">
    <source>
        <dbReference type="ARBA" id="ARBA00022692"/>
    </source>
</evidence>
<dbReference type="PROSITE" id="PS50893">
    <property type="entry name" value="ABC_TRANSPORTER_2"/>
    <property type="match status" value="1"/>
</dbReference>
<dbReference type="CDD" id="cd07346">
    <property type="entry name" value="ABC_6TM_exporters"/>
    <property type="match status" value="1"/>
</dbReference>
<proteinExistence type="predicted"/>
<feature type="transmembrane region" description="Helical" evidence="8">
    <location>
        <begin position="181"/>
        <end position="200"/>
    </location>
</feature>
<evidence type="ECO:0000256" key="3">
    <source>
        <dbReference type="ARBA" id="ARBA00022741"/>
    </source>
</evidence>
<evidence type="ECO:0000256" key="4">
    <source>
        <dbReference type="ARBA" id="ARBA00022840"/>
    </source>
</evidence>
<reference evidence="11" key="1">
    <citation type="submission" date="2022-06" db="EMBL/GenBank/DDBJ databases">
        <title>Genome public.</title>
        <authorList>
            <person name="Sun Q."/>
        </authorList>
    </citation>
    <scope>NUCLEOTIDE SEQUENCE</scope>
    <source>
        <strain evidence="11">CWNU-1</strain>
    </source>
</reference>
<evidence type="ECO:0000256" key="1">
    <source>
        <dbReference type="ARBA" id="ARBA00004651"/>
    </source>
</evidence>
<dbReference type="PROSITE" id="PS50929">
    <property type="entry name" value="ABC_TM1F"/>
    <property type="match status" value="1"/>
</dbReference>
<dbReference type="PANTHER" id="PTHR43394:SF1">
    <property type="entry name" value="ATP-BINDING CASSETTE SUB-FAMILY B MEMBER 10, MITOCHONDRIAL"/>
    <property type="match status" value="1"/>
</dbReference>
<dbReference type="SMART" id="SM00382">
    <property type="entry name" value="AAA"/>
    <property type="match status" value="1"/>
</dbReference>
<sequence length="621" mass="64753">MSEPLTVLTSDGRLLPVASGGQVAAELWRALHGRRLALAGILLLFLAEAAMSLVFPLVVGGLTDTVIAADGTGAPGGFWWRVALLIGAAVAAGALAWVAAAALARFAETLIAEVREAYVAAALDLPRPVVESAGAGDVVTRASDDIAQISGPLPEVLPRLCASGFTIVLVAVGLGALDLRYLLGFAVTIPFYAFTVHWYLRTAPKVYAAERAAQSLRGQHILGTLTELPTVTAHRLENRQLERIRDSTWQAVRWAMRTRIVQNRLFGRLNLGEAVGLIAVLGIGAWLALTGDATPGQVTAAALLFLRTVAPIDALLFVMDDMQSALAALGRLIGVIHHPCPPDGHEPTPLTDGDDADIDGPGTTTHGDPVAAVTAEEVHFAYRPHNPVLSGVSLRIARGEVVALVGATGSGKSTIASLVSGVHQPLAGRITRSVPRAGIMTVTQETHVFTGTLRDNLTLATPVADEERILRALAAVGATALVSALPDGLDTPVGHGGHPLTAAQAQLAALARLVLADAELVILDEATADAGTVDAALLDHAATAAVRGRAALVIAHRLSQAATADRVLVLDAGRVVETGTHEELVAASGPYARLWRAWSTDGPSRPVHAEQPKSAHQRRGR</sequence>
<feature type="region of interest" description="Disordered" evidence="7">
    <location>
        <begin position="601"/>
        <end position="621"/>
    </location>
</feature>
<dbReference type="GO" id="GO:0005524">
    <property type="term" value="F:ATP binding"/>
    <property type="evidence" value="ECO:0007669"/>
    <property type="project" value="UniProtKB-KW"/>
</dbReference>
<protein>
    <submittedName>
        <fullName evidence="11">ABC transporter ATP-binding protein/permease</fullName>
    </submittedName>
</protein>
<comment type="subcellular location">
    <subcellularLocation>
        <location evidence="1">Cell membrane</location>
        <topology evidence="1">Multi-pass membrane protein</topology>
    </subcellularLocation>
</comment>
<evidence type="ECO:0000259" key="9">
    <source>
        <dbReference type="PROSITE" id="PS50893"/>
    </source>
</evidence>
<evidence type="ECO:0000313" key="11">
    <source>
        <dbReference type="EMBL" id="MCM2389615.1"/>
    </source>
</evidence>
<name>A0ABT0UNE3_9ACTN</name>
<keyword evidence="5 8" id="KW-1133">Transmembrane helix</keyword>
<dbReference type="SUPFAM" id="SSF52540">
    <property type="entry name" value="P-loop containing nucleoside triphosphate hydrolases"/>
    <property type="match status" value="1"/>
</dbReference>
<dbReference type="InterPro" id="IPR036640">
    <property type="entry name" value="ABC1_TM_sf"/>
</dbReference>
<dbReference type="InterPro" id="IPR011527">
    <property type="entry name" value="ABC1_TM_dom"/>
</dbReference>
<evidence type="ECO:0000313" key="12">
    <source>
        <dbReference type="Proteomes" id="UP001431429"/>
    </source>
</evidence>
<keyword evidence="4 11" id="KW-0067">ATP-binding</keyword>
<keyword evidence="3" id="KW-0547">Nucleotide-binding</keyword>
<dbReference type="Proteomes" id="UP001431429">
    <property type="component" value="Unassembled WGS sequence"/>
</dbReference>
<evidence type="ECO:0000256" key="7">
    <source>
        <dbReference type="SAM" id="MobiDB-lite"/>
    </source>
</evidence>
<evidence type="ECO:0000256" key="5">
    <source>
        <dbReference type="ARBA" id="ARBA00022989"/>
    </source>
</evidence>
<dbReference type="InterPro" id="IPR003439">
    <property type="entry name" value="ABC_transporter-like_ATP-bd"/>
</dbReference>
<evidence type="ECO:0000256" key="6">
    <source>
        <dbReference type="ARBA" id="ARBA00023136"/>
    </source>
</evidence>
<dbReference type="EMBL" id="JAMQAW010000011">
    <property type="protein sequence ID" value="MCM2389615.1"/>
    <property type="molecule type" value="Genomic_DNA"/>
</dbReference>
<feature type="transmembrane region" description="Helical" evidence="8">
    <location>
        <begin position="265"/>
        <end position="288"/>
    </location>
</feature>
<evidence type="ECO:0000259" key="10">
    <source>
        <dbReference type="PROSITE" id="PS50929"/>
    </source>
</evidence>
<feature type="domain" description="ABC transporter" evidence="9">
    <location>
        <begin position="373"/>
        <end position="597"/>
    </location>
</feature>
<dbReference type="SUPFAM" id="SSF90123">
    <property type="entry name" value="ABC transporter transmembrane region"/>
    <property type="match status" value="1"/>
</dbReference>
<feature type="transmembrane region" description="Helical" evidence="8">
    <location>
        <begin position="300"/>
        <end position="319"/>
    </location>
</feature>
<dbReference type="Pfam" id="PF00664">
    <property type="entry name" value="ABC_membrane"/>
    <property type="match status" value="1"/>
</dbReference>
<feature type="transmembrane region" description="Helical" evidence="8">
    <location>
        <begin position="78"/>
        <end position="103"/>
    </location>
</feature>
<keyword evidence="2 8" id="KW-0812">Transmembrane</keyword>
<dbReference type="InterPro" id="IPR027417">
    <property type="entry name" value="P-loop_NTPase"/>
</dbReference>
<accession>A0ABT0UNE3</accession>